<feature type="transmembrane region" description="Helical" evidence="1">
    <location>
        <begin position="102"/>
        <end position="129"/>
    </location>
</feature>
<keyword evidence="1" id="KW-0812">Transmembrane</keyword>
<feature type="transmembrane region" description="Helical" evidence="1">
    <location>
        <begin position="223"/>
        <end position="242"/>
    </location>
</feature>
<feature type="transmembrane region" description="Helical" evidence="1">
    <location>
        <begin position="67"/>
        <end position="90"/>
    </location>
</feature>
<feature type="transmembrane region" description="Helical" evidence="1">
    <location>
        <begin position="162"/>
        <end position="181"/>
    </location>
</feature>
<feature type="transmembrane region" description="Helical" evidence="1">
    <location>
        <begin position="36"/>
        <end position="55"/>
    </location>
</feature>
<comment type="caution">
    <text evidence="2">The sequence shown here is derived from an EMBL/GenBank/DDBJ whole genome shotgun (WGS) entry which is preliminary data.</text>
</comment>
<proteinExistence type="predicted"/>
<dbReference type="EMBL" id="JAUHHC010000012">
    <property type="protein sequence ID" value="MDN3923309.1"/>
    <property type="molecule type" value="Genomic_DNA"/>
</dbReference>
<dbReference type="Proteomes" id="UP001228044">
    <property type="component" value="Unassembled WGS sequence"/>
</dbReference>
<feature type="transmembrane region" description="Helical" evidence="1">
    <location>
        <begin position="6"/>
        <end position="24"/>
    </location>
</feature>
<keyword evidence="1" id="KW-0472">Membrane</keyword>
<evidence type="ECO:0000313" key="3">
    <source>
        <dbReference type="Proteomes" id="UP001228044"/>
    </source>
</evidence>
<keyword evidence="3" id="KW-1185">Reference proteome</keyword>
<gene>
    <name evidence="2" type="ORF">QWJ38_23790</name>
</gene>
<protein>
    <submittedName>
        <fullName evidence="2">Uncharacterized protein</fullName>
    </submittedName>
</protein>
<organism evidence="2 3">
    <name type="scientific">Roseateles violae</name>
    <dbReference type="NCBI Taxonomy" id="3058042"/>
    <lineage>
        <taxon>Bacteria</taxon>
        <taxon>Pseudomonadati</taxon>
        <taxon>Pseudomonadota</taxon>
        <taxon>Betaproteobacteria</taxon>
        <taxon>Burkholderiales</taxon>
        <taxon>Sphaerotilaceae</taxon>
        <taxon>Roseateles</taxon>
    </lineage>
</organism>
<evidence type="ECO:0000256" key="1">
    <source>
        <dbReference type="SAM" id="Phobius"/>
    </source>
</evidence>
<keyword evidence="1" id="KW-1133">Transmembrane helix</keyword>
<feature type="transmembrane region" description="Helical" evidence="1">
    <location>
        <begin position="193"/>
        <end position="217"/>
    </location>
</feature>
<evidence type="ECO:0000313" key="2">
    <source>
        <dbReference type="EMBL" id="MDN3923309.1"/>
    </source>
</evidence>
<dbReference type="RefSeq" id="WP_290361611.1">
    <property type="nucleotide sequence ID" value="NZ_JAUHHC010000012.1"/>
</dbReference>
<accession>A0ABT8E0I5</accession>
<name>A0ABT8E0I5_9BURK</name>
<reference evidence="2 3" key="1">
    <citation type="submission" date="2023-06" db="EMBL/GenBank/DDBJ databases">
        <title>Pelomonas sp. PFR6 16S ribosomal RNA gene Genome sequencing and assembly.</title>
        <authorList>
            <person name="Woo H."/>
        </authorList>
    </citation>
    <scope>NUCLEOTIDE SEQUENCE [LARGE SCALE GENOMIC DNA]</scope>
    <source>
        <strain evidence="2 3">PFR6</strain>
    </source>
</reference>
<sequence length="279" mass="29072">MMWIIGIGHLLVGAAYSCLGLLSAWEAWSQYRQRGLSRFGLGFSLMAASCGPHHLVHGWCVLNGGTVSPALLAVTLLGLPAGLVFCLFRIEAALGGAGDRVVLASPVSVAASTAAFLGAAGLLAGWAMVAPLAAPEQIVCTALGLQVIAAAPAEPVLASLGLFSNVFVTATYGMVGLYLAATQVRRYVLDRSWSLSGLSLSAVFPTCAAMHLVSALTASHDTAALPFDLLGVPASVYFLWVVRRLHTNSVIDWNHRPLVGVASAPARDAPWNGKPTAMR</sequence>